<dbReference type="Gene3D" id="1.25.40.10">
    <property type="entry name" value="Tetratricopeptide repeat domain"/>
    <property type="match status" value="2"/>
</dbReference>
<comment type="similarity">
    <text evidence="1">Belongs to the sel-1 family.</text>
</comment>
<comment type="caution">
    <text evidence="2">The sequence shown here is derived from an EMBL/GenBank/DDBJ whole genome shotgun (WGS) entry which is preliminary data.</text>
</comment>
<dbReference type="SUPFAM" id="SSF81901">
    <property type="entry name" value="HCP-like"/>
    <property type="match status" value="2"/>
</dbReference>
<accession>K0R2M4</accession>
<gene>
    <name evidence="2" type="ORF">THAOC_35919</name>
</gene>
<keyword evidence="3" id="KW-1185">Reference proteome</keyword>
<evidence type="ECO:0000256" key="1">
    <source>
        <dbReference type="ARBA" id="ARBA00038101"/>
    </source>
</evidence>
<sequence>MGRKNGWVLGLGLGLPTHATHPLTHPPTRFWYAVDRPGNEPAGAPAQNEVAAVAGADDRSAAEVARYAERLLNEVHERWEGDRCPICFLFIGLPVAKHSKMNVCCMKQVCKGCELAAHQRGIYDRCPFCRTPHPSDDASALAMIQKRVSKGDADALYNLGCKYFHGELGLAKDVPRAIELWTEAAELGSLEAHYQLGVTYYAGDGVQEDKPRGVRHCQEAAMKGHVESRHNLGIDTFKNGNCELAVQHWMLSAKMGKEDSLNDIKKMFLRGQATKAQYAEALRGYGDAWVRGTRWGVRSDASPPARGDDFLRARSAGFCRTPHPSDDASKLGMIQKRVSKGDADAIDYHAGQYFLGNIGLTKDVPRAIVLWTEAAELGSIDARNSLGSRYYFGEGVKEDKPRGILLWQEAAMKGHVLGRHNLGADEFSNGNCELAVQHWVISAKMGYDVSLNAIKKMFLRGQATKVQYAKALRGYGDAVEEMKSHQREEAKRLGV</sequence>
<dbReference type="PANTHER" id="PTHR11102">
    <property type="entry name" value="SEL-1-LIKE PROTEIN"/>
    <property type="match status" value="1"/>
</dbReference>
<proteinExistence type="inferred from homology"/>
<evidence type="ECO:0000313" key="3">
    <source>
        <dbReference type="Proteomes" id="UP000266841"/>
    </source>
</evidence>
<organism evidence="2 3">
    <name type="scientific">Thalassiosira oceanica</name>
    <name type="common">Marine diatom</name>
    <dbReference type="NCBI Taxonomy" id="159749"/>
    <lineage>
        <taxon>Eukaryota</taxon>
        <taxon>Sar</taxon>
        <taxon>Stramenopiles</taxon>
        <taxon>Ochrophyta</taxon>
        <taxon>Bacillariophyta</taxon>
        <taxon>Coscinodiscophyceae</taxon>
        <taxon>Thalassiosirophycidae</taxon>
        <taxon>Thalassiosirales</taxon>
        <taxon>Thalassiosiraceae</taxon>
        <taxon>Thalassiosira</taxon>
    </lineage>
</organism>
<dbReference type="Proteomes" id="UP000266841">
    <property type="component" value="Unassembled WGS sequence"/>
</dbReference>
<dbReference type="InterPro" id="IPR050767">
    <property type="entry name" value="Sel1_AlgK"/>
</dbReference>
<dbReference type="eggNOG" id="KOG1550">
    <property type="taxonomic scope" value="Eukaryota"/>
</dbReference>
<dbReference type="AlphaFoldDB" id="K0R2M4"/>
<protein>
    <recommendedName>
        <fullName evidence="4">RING-type domain-containing protein</fullName>
    </recommendedName>
</protein>
<dbReference type="InterPro" id="IPR006597">
    <property type="entry name" value="Sel1-like"/>
</dbReference>
<dbReference type="Pfam" id="PF08238">
    <property type="entry name" value="Sel1"/>
    <property type="match status" value="4"/>
</dbReference>
<dbReference type="SMART" id="SM00671">
    <property type="entry name" value="SEL1"/>
    <property type="match status" value="5"/>
</dbReference>
<dbReference type="OrthoDB" id="40126at2759"/>
<evidence type="ECO:0008006" key="4">
    <source>
        <dbReference type="Google" id="ProtNLM"/>
    </source>
</evidence>
<evidence type="ECO:0000313" key="2">
    <source>
        <dbReference type="EMBL" id="EJK45464.1"/>
    </source>
</evidence>
<dbReference type="OMA" id="KARSTHH"/>
<dbReference type="EMBL" id="AGNL01048496">
    <property type="protein sequence ID" value="EJK45464.1"/>
    <property type="molecule type" value="Genomic_DNA"/>
</dbReference>
<reference evidence="2 3" key="1">
    <citation type="journal article" date="2012" name="Genome Biol.">
        <title>Genome and low-iron response of an oceanic diatom adapted to chronic iron limitation.</title>
        <authorList>
            <person name="Lommer M."/>
            <person name="Specht M."/>
            <person name="Roy A.S."/>
            <person name="Kraemer L."/>
            <person name="Andreson R."/>
            <person name="Gutowska M.A."/>
            <person name="Wolf J."/>
            <person name="Bergner S.V."/>
            <person name="Schilhabel M.B."/>
            <person name="Klostermeier U.C."/>
            <person name="Beiko R.G."/>
            <person name="Rosenstiel P."/>
            <person name="Hippler M."/>
            <person name="Laroche J."/>
        </authorList>
    </citation>
    <scope>NUCLEOTIDE SEQUENCE [LARGE SCALE GENOMIC DNA]</scope>
    <source>
        <strain evidence="2 3">CCMP1005</strain>
    </source>
</reference>
<dbReference type="PANTHER" id="PTHR11102:SF160">
    <property type="entry name" value="ERAD-ASSOCIATED E3 UBIQUITIN-PROTEIN LIGASE COMPONENT HRD3"/>
    <property type="match status" value="1"/>
</dbReference>
<name>K0R2M4_THAOC</name>
<dbReference type="InterPro" id="IPR011990">
    <property type="entry name" value="TPR-like_helical_dom_sf"/>
</dbReference>